<evidence type="ECO:0000313" key="3">
    <source>
        <dbReference type="Proteomes" id="UP000619260"/>
    </source>
</evidence>
<dbReference type="Pfam" id="PF13466">
    <property type="entry name" value="STAS_2"/>
    <property type="match status" value="1"/>
</dbReference>
<reference evidence="2" key="1">
    <citation type="submission" date="2021-01" db="EMBL/GenBank/DDBJ databases">
        <title>Whole genome shotgun sequence of Virgisporangium aliadipatigenens NBRC 105644.</title>
        <authorList>
            <person name="Komaki H."/>
            <person name="Tamura T."/>
        </authorList>
    </citation>
    <scope>NUCLEOTIDE SEQUENCE</scope>
    <source>
        <strain evidence="2">NBRC 105644</strain>
    </source>
</reference>
<dbReference type="SUPFAM" id="SSF55781">
    <property type="entry name" value="GAF domain-like"/>
    <property type="match status" value="1"/>
</dbReference>
<dbReference type="InterPro" id="IPR058548">
    <property type="entry name" value="MlaB-like_STAS"/>
</dbReference>
<gene>
    <name evidence="2" type="ORF">Val02_36090</name>
</gene>
<dbReference type="EMBL" id="BOPF01000012">
    <property type="protein sequence ID" value="GIJ46723.1"/>
    <property type="molecule type" value="Genomic_DNA"/>
</dbReference>
<evidence type="ECO:0000259" key="1">
    <source>
        <dbReference type="PROSITE" id="PS50801"/>
    </source>
</evidence>
<dbReference type="InterPro" id="IPR002645">
    <property type="entry name" value="STAS_dom"/>
</dbReference>
<evidence type="ECO:0000313" key="2">
    <source>
        <dbReference type="EMBL" id="GIJ46723.1"/>
    </source>
</evidence>
<accession>A0A8J4DRF4</accession>
<dbReference type="Gene3D" id="3.30.750.24">
    <property type="entry name" value="STAS domain"/>
    <property type="match status" value="1"/>
</dbReference>
<dbReference type="InterPro" id="IPR003018">
    <property type="entry name" value="GAF"/>
</dbReference>
<dbReference type="SUPFAM" id="SSF52091">
    <property type="entry name" value="SpoIIaa-like"/>
    <property type="match status" value="1"/>
</dbReference>
<dbReference type="Pfam" id="PF01590">
    <property type="entry name" value="GAF"/>
    <property type="match status" value="1"/>
</dbReference>
<organism evidence="2 3">
    <name type="scientific">Virgisporangium aliadipatigenens</name>
    <dbReference type="NCBI Taxonomy" id="741659"/>
    <lineage>
        <taxon>Bacteria</taxon>
        <taxon>Bacillati</taxon>
        <taxon>Actinomycetota</taxon>
        <taxon>Actinomycetes</taxon>
        <taxon>Micromonosporales</taxon>
        <taxon>Micromonosporaceae</taxon>
        <taxon>Virgisporangium</taxon>
    </lineage>
</organism>
<dbReference type="InterPro" id="IPR029016">
    <property type="entry name" value="GAF-like_dom_sf"/>
</dbReference>
<name>A0A8J4DRF4_9ACTN</name>
<dbReference type="Proteomes" id="UP000619260">
    <property type="component" value="Unassembled WGS sequence"/>
</dbReference>
<dbReference type="Gene3D" id="3.30.450.40">
    <property type="match status" value="1"/>
</dbReference>
<sequence>MPPDTFDRYRIASGDRPGTLVFAGEFDAAAHEAVRVALEAALAERGPDAPGEIVVDLRAVGGMDAGTVWLLLRARQSALDTGRRLRVTGVDGVVRRAVEAAGAGHQLFVPVDVGTPDDRVRAVEDRHRVAGEQARIVARVQQQVVDAEVRSTRKVLLAELRQRLRVDPQALCGEEFLGVADRSTVLDAIMVTATVVGAADASVLYLVDPETAGLRVVRHRGFSTETLRLLGLGRPTAAAVAAAAGEAVLVDDIARSPIFAGKANRDVLLAAGSRAVHAYPLRDQAGALLGVLTFHYRVVRPRRGDGERVAWCAARALARTGQR</sequence>
<dbReference type="InterPro" id="IPR036513">
    <property type="entry name" value="STAS_dom_sf"/>
</dbReference>
<dbReference type="AlphaFoldDB" id="A0A8J4DRF4"/>
<comment type="caution">
    <text evidence="2">The sequence shown here is derived from an EMBL/GenBank/DDBJ whole genome shotgun (WGS) entry which is preliminary data.</text>
</comment>
<keyword evidence="3" id="KW-1185">Reference proteome</keyword>
<dbReference type="CDD" id="cd07043">
    <property type="entry name" value="STAS_anti-anti-sigma_factors"/>
    <property type="match status" value="1"/>
</dbReference>
<protein>
    <recommendedName>
        <fullName evidence="1">STAS domain-containing protein</fullName>
    </recommendedName>
</protein>
<dbReference type="PROSITE" id="PS50801">
    <property type="entry name" value="STAS"/>
    <property type="match status" value="1"/>
</dbReference>
<feature type="domain" description="STAS" evidence="1">
    <location>
        <begin position="20"/>
        <end position="102"/>
    </location>
</feature>
<proteinExistence type="predicted"/>
<dbReference type="RefSeq" id="WP_239153152.1">
    <property type="nucleotide sequence ID" value="NZ_BOPF01000012.1"/>
</dbReference>